<accession>A0A7S3U0C7</accession>
<dbReference type="EMBL" id="HBIQ01100602">
    <property type="protein sequence ID" value="CAE0598092.1"/>
    <property type="molecule type" value="Transcribed_RNA"/>
</dbReference>
<feature type="compositionally biased region" description="Pro residues" evidence="1">
    <location>
        <begin position="1"/>
        <end position="10"/>
    </location>
</feature>
<feature type="region of interest" description="Disordered" evidence="1">
    <location>
        <begin position="1"/>
        <end position="80"/>
    </location>
</feature>
<organism evidence="2">
    <name type="scientific">Strombidinopsis acuminata</name>
    <dbReference type="NCBI Taxonomy" id="141414"/>
    <lineage>
        <taxon>Eukaryota</taxon>
        <taxon>Sar</taxon>
        <taxon>Alveolata</taxon>
        <taxon>Ciliophora</taxon>
        <taxon>Intramacronucleata</taxon>
        <taxon>Spirotrichea</taxon>
        <taxon>Choreotrichia</taxon>
        <taxon>Choreotrichida</taxon>
        <taxon>Strombidinopsidae</taxon>
        <taxon>Strombidinopsis</taxon>
    </lineage>
</organism>
<proteinExistence type="predicted"/>
<feature type="compositionally biased region" description="Polar residues" evidence="1">
    <location>
        <begin position="26"/>
        <end position="36"/>
    </location>
</feature>
<dbReference type="InterPro" id="IPR010736">
    <property type="entry name" value="SHIPPO-rpt"/>
</dbReference>
<dbReference type="AlphaFoldDB" id="A0A7S3U0C7"/>
<evidence type="ECO:0000256" key="1">
    <source>
        <dbReference type="SAM" id="MobiDB-lite"/>
    </source>
</evidence>
<protein>
    <submittedName>
        <fullName evidence="2">Uncharacterized protein</fullName>
    </submittedName>
</protein>
<reference evidence="2" key="1">
    <citation type="submission" date="2021-01" db="EMBL/GenBank/DDBJ databases">
        <authorList>
            <person name="Corre E."/>
            <person name="Pelletier E."/>
            <person name="Niang G."/>
            <person name="Scheremetjew M."/>
            <person name="Finn R."/>
            <person name="Kale V."/>
            <person name="Holt S."/>
            <person name="Cochrane G."/>
            <person name="Meng A."/>
            <person name="Brown T."/>
            <person name="Cohen L."/>
        </authorList>
    </citation>
    <scope>NUCLEOTIDE SEQUENCE</scope>
    <source>
        <strain evidence="2">SPMC142</strain>
    </source>
</reference>
<dbReference type="Pfam" id="PF07004">
    <property type="entry name" value="SHIPPO-rpt"/>
    <property type="match status" value="2"/>
</dbReference>
<gene>
    <name evidence="2" type="ORF">SACU0126_LOCUS31991</name>
</gene>
<sequence length="161" mass="17713">MDTSKSPPPSRASARGPGPRLAVQEASRQGAASGTDRTVVAEEEPGISRFEQMMRHGAATEASPATRHRINVPGPGTYNNGKKDEALVKVNNVRSAWSTRPRFLKEGAFFNASEEYNVPGPGSYLVDKKRTMGQYKVGREPATPRWTMRRRPPLEFAKITC</sequence>
<feature type="compositionally biased region" description="Low complexity" evidence="1">
    <location>
        <begin position="11"/>
        <end position="20"/>
    </location>
</feature>
<name>A0A7S3U0C7_9SPIT</name>
<evidence type="ECO:0000313" key="2">
    <source>
        <dbReference type="EMBL" id="CAE0598092.1"/>
    </source>
</evidence>